<dbReference type="STRING" id="797303.Natpe_1817"/>
<dbReference type="RefSeq" id="WP_006182267.1">
    <property type="nucleotide sequence ID" value="NC_019962.1"/>
</dbReference>
<reference evidence="2 4" key="3">
    <citation type="journal article" date="2014" name="PLoS Genet.">
        <title>Phylogenetically driven sequencing of extremely halophilic archaea reveals strategies for static and dynamic osmo-response.</title>
        <authorList>
            <person name="Becker E.A."/>
            <person name="Seitzer P.M."/>
            <person name="Tritt A."/>
            <person name="Larsen D."/>
            <person name="Krusor M."/>
            <person name="Yao A.I."/>
            <person name="Wu D."/>
            <person name="Madern D."/>
            <person name="Eisen J.A."/>
            <person name="Darling A.E."/>
            <person name="Facciotti M.T."/>
        </authorList>
    </citation>
    <scope>NUCLEOTIDE SEQUENCE [LARGE SCALE GENOMIC DNA]</scope>
    <source>
        <strain evidence="2 4">DSM 15624</strain>
    </source>
</reference>
<protein>
    <submittedName>
        <fullName evidence="1">Uncharacterized protein</fullName>
    </submittedName>
</protein>
<dbReference type="HOGENOM" id="CLU_1243055_0_0_2"/>
<dbReference type="PATRIC" id="fig|797303.5.peg.2932"/>
<dbReference type="Proteomes" id="UP000010843">
    <property type="component" value="Chromosome"/>
</dbReference>
<evidence type="ECO:0000313" key="2">
    <source>
        <dbReference type="EMBL" id="ELY72908.1"/>
    </source>
</evidence>
<evidence type="ECO:0000313" key="3">
    <source>
        <dbReference type="Proteomes" id="UP000010843"/>
    </source>
</evidence>
<dbReference type="eggNOG" id="arCOG13655">
    <property type="taxonomic scope" value="Archaea"/>
</dbReference>
<dbReference type="AlphaFoldDB" id="L0JK95"/>
<dbReference type="OrthoDB" id="350141at2157"/>
<proteinExistence type="predicted"/>
<reference evidence="1" key="1">
    <citation type="submission" date="2012-02" db="EMBL/GenBank/DDBJ databases">
        <title>Complete sequence of chromosome of Natrinema pellirubrum DSM 15624.</title>
        <authorList>
            <consortium name="US DOE Joint Genome Institute"/>
            <person name="Lucas S."/>
            <person name="Han J."/>
            <person name="Lapidus A."/>
            <person name="Cheng J.-F."/>
            <person name="Goodwin L."/>
            <person name="Pitluck S."/>
            <person name="Peters L."/>
            <person name="Teshima H."/>
            <person name="Detter J.C."/>
            <person name="Han C."/>
            <person name="Tapia R."/>
            <person name="Land M."/>
            <person name="Hauser L."/>
            <person name="Kyrpides N."/>
            <person name="Ivanova N."/>
            <person name="Pagani I."/>
            <person name="Sproer C."/>
            <person name="Anderson I."/>
            <person name="Woyke T."/>
        </authorList>
    </citation>
    <scope>NUCLEOTIDE SEQUENCE</scope>
    <source>
        <strain evidence="1">DSM 15624</strain>
    </source>
</reference>
<evidence type="ECO:0000313" key="4">
    <source>
        <dbReference type="Proteomes" id="UP000011593"/>
    </source>
</evidence>
<dbReference type="EMBL" id="CP003372">
    <property type="protein sequence ID" value="AGB31694.1"/>
    <property type="molecule type" value="Genomic_DNA"/>
</dbReference>
<dbReference type="KEGG" id="npe:Natpe_1817"/>
<gene>
    <name evidence="1" type="ordered locus">Natpe_1817</name>
    <name evidence="2" type="ORF">C488_14547</name>
</gene>
<organism evidence="1 3">
    <name type="scientific">Natrinema pellirubrum (strain DSM 15624 / CIP 106293 / JCM 10476 / NCIMB 786 / 157)</name>
    <dbReference type="NCBI Taxonomy" id="797303"/>
    <lineage>
        <taxon>Archaea</taxon>
        <taxon>Methanobacteriati</taxon>
        <taxon>Methanobacteriota</taxon>
        <taxon>Stenosarchaea group</taxon>
        <taxon>Halobacteria</taxon>
        <taxon>Halobacteriales</taxon>
        <taxon>Natrialbaceae</taxon>
        <taxon>Natrinema</taxon>
    </lineage>
</organism>
<dbReference type="EMBL" id="AOIE01000086">
    <property type="protein sequence ID" value="ELY72908.1"/>
    <property type="molecule type" value="Genomic_DNA"/>
</dbReference>
<accession>L0JK95</accession>
<evidence type="ECO:0000313" key="1">
    <source>
        <dbReference type="EMBL" id="AGB31694.1"/>
    </source>
</evidence>
<reference evidence="3" key="2">
    <citation type="submission" date="2012-02" db="EMBL/GenBank/DDBJ databases">
        <title>Complete sequence of chromosome of Natrinema pellirubrum DSM 15624.</title>
        <authorList>
            <person name="Lucas S."/>
            <person name="Han J."/>
            <person name="Lapidus A."/>
            <person name="Cheng J.-F."/>
            <person name="Goodwin L."/>
            <person name="Pitluck S."/>
            <person name="Peters L."/>
            <person name="Teshima H."/>
            <person name="Detter J.C."/>
            <person name="Han C."/>
            <person name="Tapia R."/>
            <person name="Land M."/>
            <person name="Hauser L."/>
            <person name="Kyrpides N."/>
            <person name="Ivanova N."/>
            <person name="Pagani I."/>
            <person name="Sproer C."/>
            <person name="Anderson I."/>
            <person name="Woyke T."/>
        </authorList>
    </citation>
    <scope>NUCLEOTIDE SEQUENCE [LARGE SCALE GENOMIC DNA]</scope>
    <source>
        <strain evidence="3">DSM 15624 / JCM 10476 / NCIMB 786</strain>
    </source>
</reference>
<sequence>MSETERPEDVEYTPLSEEEFKENLAQLFEAMNALAPTRNYVSQMVQLLPQERRQMRHAYPDLFEQMETQQFLNNGFGLQIDEEEVSTSYQGTADQIESIVGDVMEFFGDDNRRQALEEYLDEEIPNPRKEWLDHRIKMAVSEPNYGEEIRTVFDTMLKYGDQQNGYRLEIDRVEELSEIEHGRLLEIKRFLVSELEIFEDRNEQFQFADAVMNYPAVIDQNL</sequence>
<keyword evidence="4" id="KW-1185">Reference proteome</keyword>
<name>L0JK95_NATP1</name>
<dbReference type="GeneID" id="14332558"/>
<dbReference type="Proteomes" id="UP000011593">
    <property type="component" value="Unassembled WGS sequence"/>
</dbReference>